<protein>
    <submittedName>
        <fullName evidence="3">4059_t:CDS:1</fullName>
    </submittedName>
</protein>
<evidence type="ECO:0000259" key="2">
    <source>
        <dbReference type="PROSITE" id="PS50181"/>
    </source>
</evidence>
<feature type="region of interest" description="Disordered" evidence="1">
    <location>
        <begin position="465"/>
        <end position="546"/>
    </location>
</feature>
<dbReference type="Proteomes" id="UP000789706">
    <property type="component" value="Unassembled WGS sequence"/>
</dbReference>
<dbReference type="EMBL" id="CAJVPK010001541">
    <property type="protein sequence ID" value="CAG8590500.1"/>
    <property type="molecule type" value="Genomic_DNA"/>
</dbReference>
<organism evidence="3 4">
    <name type="scientific">Diversispora eburnea</name>
    <dbReference type="NCBI Taxonomy" id="1213867"/>
    <lineage>
        <taxon>Eukaryota</taxon>
        <taxon>Fungi</taxon>
        <taxon>Fungi incertae sedis</taxon>
        <taxon>Mucoromycota</taxon>
        <taxon>Glomeromycotina</taxon>
        <taxon>Glomeromycetes</taxon>
        <taxon>Diversisporales</taxon>
        <taxon>Diversisporaceae</taxon>
        <taxon>Diversispora</taxon>
    </lineage>
</organism>
<dbReference type="AlphaFoldDB" id="A0A9N9C834"/>
<sequence length="804" mass="92021">MPQQSIISTNKDNPTEHHPEDFDQFVALLNFLSEPIIYPPEGYMQDNISFEIFVNICYHLPPRDLLMLACVCKNFKNMLDGKLFPICSEIWKTSRERFTVFKDMDPPRDMSQQQFVRLLNFERGCESCKRKGNIQIYWPANVRSFPHIIPCPDDNDRIQHYWLPHAHALSAKYELDNRNSDNSNEWLTNKKSELQRLTEDSLKRYRWITQCWGEQINFQKSKVNSIIQDIHHHYQKDYSNDDKISLKYLMKHPVTERILDSIMINPFIKQDFDTFTESIKSIIVKKKSSGNDKRESVRTSIYIPPPVARKILSQNRSTKLPQIYDQLSESNLNKSDNKSINKSNNKSNIKSNNKSNNNSNNNSNNKSNNNNNSNKSSHHPPSVKVKNESGTDNRSSGSIENPNFIPLTKNKMANINFLDDETKNHSVNNQFSNNPFSNNSSFNNSSSNNLSSNYPFSNNIPSNNLSSNNIPSNNLSSNNPFSNSPFSNNPSSNVSSNNNPFSNNPSSNVSSNNNPSSNNPFSTNNPNPSSNNLSFNNPSFNNSSNNLSSNNLSNNLSNNIMIDNEKRLPYIRGGVSSIIGSVGSVGGYITPSVDSSTISTSNITQQQVRIEESKQQHIPLNVDSNNISQDILIRRNEIVRTLKLVVVTTDNPTHPKKNKIQIPFTIDIRDHLFQYLSHCPSFKIPPDYTSTEGYDKPFLFSLIQKLQQEASILTNTCKHPRPHHILDLRGAFERGIDNYPIFRCLHCRHIPAIQPMVWKRMEKHVSEVHTSKLTDEFAYIEARSVIYYLHFAFVPELNPLFHQQ</sequence>
<name>A0A9N9C834_9GLOM</name>
<dbReference type="InterPro" id="IPR001810">
    <property type="entry name" value="F-box_dom"/>
</dbReference>
<proteinExistence type="predicted"/>
<dbReference type="Pfam" id="PF00646">
    <property type="entry name" value="F-box"/>
    <property type="match status" value="1"/>
</dbReference>
<gene>
    <name evidence="3" type="ORF">DEBURN_LOCUS9032</name>
</gene>
<dbReference type="SUPFAM" id="SSF81383">
    <property type="entry name" value="F-box domain"/>
    <property type="match status" value="1"/>
</dbReference>
<dbReference type="OrthoDB" id="2322499at2759"/>
<accession>A0A9N9C834</accession>
<evidence type="ECO:0000313" key="4">
    <source>
        <dbReference type="Proteomes" id="UP000789706"/>
    </source>
</evidence>
<evidence type="ECO:0000313" key="3">
    <source>
        <dbReference type="EMBL" id="CAG8590500.1"/>
    </source>
</evidence>
<dbReference type="CDD" id="cd09917">
    <property type="entry name" value="F-box_SF"/>
    <property type="match status" value="1"/>
</dbReference>
<feature type="domain" description="F-box" evidence="2">
    <location>
        <begin position="42"/>
        <end position="94"/>
    </location>
</feature>
<feature type="compositionally biased region" description="Polar residues" evidence="1">
    <location>
        <begin position="392"/>
        <end position="401"/>
    </location>
</feature>
<evidence type="ECO:0000256" key="1">
    <source>
        <dbReference type="SAM" id="MobiDB-lite"/>
    </source>
</evidence>
<dbReference type="InterPro" id="IPR036047">
    <property type="entry name" value="F-box-like_dom_sf"/>
</dbReference>
<reference evidence="3" key="1">
    <citation type="submission" date="2021-06" db="EMBL/GenBank/DDBJ databases">
        <authorList>
            <person name="Kallberg Y."/>
            <person name="Tangrot J."/>
            <person name="Rosling A."/>
        </authorList>
    </citation>
    <scope>NUCLEOTIDE SEQUENCE</scope>
    <source>
        <strain evidence="3">AZ414A</strain>
    </source>
</reference>
<feature type="region of interest" description="Disordered" evidence="1">
    <location>
        <begin position="327"/>
        <end position="405"/>
    </location>
</feature>
<feature type="region of interest" description="Disordered" evidence="1">
    <location>
        <begin position="426"/>
        <end position="448"/>
    </location>
</feature>
<keyword evidence="4" id="KW-1185">Reference proteome</keyword>
<comment type="caution">
    <text evidence="3">The sequence shown here is derived from an EMBL/GenBank/DDBJ whole genome shotgun (WGS) entry which is preliminary data.</text>
</comment>
<dbReference type="PROSITE" id="PS50181">
    <property type="entry name" value="FBOX"/>
    <property type="match status" value="1"/>
</dbReference>
<feature type="compositionally biased region" description="Low complexity" evidence="1">
    <location>
        <begin position="330"/>
        <end position="375"/>
    </location>
</feature>